<name>A0A2G8SKR2_9APHY</name>
<protein>
    <recommendedName>
        <fullName evidence="1">F-box domain-containing protein</fullName>
    </recommendedName>
</protein>
<evidence type="ECO:0000313" key="2">
    <source>
        <dbReference type="EMBL" id="PIL34355.1"/>
    </source>
</evidence>
<reference evidence="2 3" key="1">
    <citation type="journal article" date="2015" name="Sci. Rep.">
        <title>Chromosome-level genome map provides insights into diverse defense mechanisms in the medicinal fungus Ganoderma sinense.</title>
        <authorList>
            <person name="Zhu Y."/>
            <person name="Xu J."/>
            <person name="Sun C."/>
            <person name="Zhou S."/>
            <person name="Xu H."/>
            <person name="Nelson D.R."/>
            <person name="Qian J."/>
            <person name="Song J."/>
            <person name="Luo H."/>
            <person name="Xiang L."/>
            <person name="Li Y."/>
            <person name="Xu Z."/>
            <person name="Ji A."/>
            <person name="Wang L."/>
            <person name="Lu S."/>
            <person name="Hayward A."/>
            <person name="Sun W."/>
            <person name="Li X."/>
            <person name="Schwartz D.C."/>
            <person name="Wang Y."/>
            <person name="Chen S."/>
        </authorList>
    </citation>
    <scope>NUCLEOTIDE SEQUENCE [LARGE SCALE GENOMIC DNA]</scope>
    <source>
        <strain evidence="2 3">ZZ0214-1</strain>
    </source>
</reference>
<dbReference type="PANTHER" id="PTHR13318">
    <property type="entry name" value="PARTNER OF PAIRED, ISOFORM B-RELATED"/>
    <property type="match status" value="1"/>
</dbReference>
<dbReference type="Gene3D" id="3.80.10.10">
    <property type="entry name" value="Ribonuclease Inhibitor"/>
    <property type="match status" value="1"/>
</dbReference>
<accession>A0A2G8SKR2</accession>
<dbReference type="PANTHER" id="PTHR13318:SF190">
    <property type="entry name" value="PARTNER OF PAIRED, ISOFORM B"/>
    <property type="match status" value="1"/>
</dbReference>
<dbReference type="InterPro" id="IPR001810">
    <property type="entry name" value="F-box_dom"/>
</dbReference>
<evidence type="ECO:0000313" key="3">
    <source>
        <dbReference type="Proteomes" id="UP000230002"/>
    </source>
</evidence>
<dbReference type="Pfam" id="PF12937">
    <property type="entry name" value="F-box-like"/>
    <property type="match status" value="1"/>
</dbReference>
<dbReference type="GO" id="GO:0019005">
    <property type="term" value="C:SCF ubiquitin ligase complex"/>
    <property type="evidence" value="ECO:0007669"/>
    <property type="project" value="TreeGrafter"/>
</dbReference>
<organism evidence="2 3">
    <name type="scientific">Ganoderma sinense ZZ0214-1</name>
    <dbReference type="NCBI Taxonomy" id="1077348"/>
    <lineage>
        <taxon>Eukaryota</taxon>
        <taxon>Fungi</taxon>
        <taxon>Dikarya</taxon>
        <taxon>Basidiomycota</taxon>
        <taxon>Agaricomycotina</taxon>
        <taxon>Agaricomycetes</taxon>
        <taxon>Polyporales</taxon>
        <taxon>Polyporaceae</taxon>
        <taxon>Ganoderma</taxon>
    </lineage>
</organism>
<gene>
    <name evidence="2" type="ORF">GSI_03130</name>
</gene>
<dbReference type="AlphaFoldDB" id="A0A2G8SKR2"/>
<comment type="caution">
    <text evidence="2">The sequence shown here is derived from an EMBL/GenBank/DDBJ whole genome shotgun (WGS) entry which is preliminary data.</text>
</comment>
<keyword evidence="3" id="KW-1185">Reference proteome</keyword>
<dbReference type="OrthoDB" id="3543113at2759"/>
<evidence type="ECO:0000259" key="1">
    <source>
        <dbReference type="Pfam" id="PF12937"/>
    </source>
</evidence>
<feature type="domain" description="F-box" evidence="1">
    <location>
        <begin position="20"/>
        <end position="63"/>
    </location>
</feature>
<dbReference type="Proteomes" id="UP000230002">
    <property type="component" value="Unassembled WGS sequence"/>
</dbReference>
<dbReference type="EMBL" id="AYKW01000005">
    <property type="protein sequence ID" value="PIL34355.1"/>
    <property type="molecule type" value="Genomic_DNA"/>
</dbReference>
<dbReference type="STRING" id="1077348.A0A2G8SKR2"/>
<dbReference type="SUPFAM" id="SSF52047">
    <property type="entry name" value="RNI-like"/>
    <property type="match status" value="1"/>
</dbReference>
<proteinExistence type="predicted"/>
<sequence>MVAVVSLRHDSVQVALNSYDILLHLFDHLQSSHKGSNRAALAACARVCRAWQDPASYVLWRNLPALHPLWNLLAGRNFSPEAKWISPFWQFIDPDDFVKDVVAKDRERWNHFLHRASHVREVGIAACGEKELALIRSLTEHNKSKSLLPSLQRLSWRHSVPADTSVLLLSSSVLRDLEVAVSRLGTESGMTINSIVPFGPSKVDPMFVRLAEGVPHLHRLTLSGRQGPGPAIVPHLLHLTRLRELLLYNQSITLNPEQMNSIFEHMADLEALHAHIVDFTDTDLTAHAPSLRSLSLRGDSPPLHGLLSGYLDAPSLRSLTLQTSDENYSQKSHQLFAILAHANFTQSLRALSITLLNDPTEVVWNDPTVGSYSTIIEPLFALKDLSSIDICLANCLTPFADADVAAIARAWPRVQKLHIGWAPYRAHTRPPLTSLRHFAEHCPALEQLCMTKLGIPDALDLPAAPRATAHPLRLLDLKMTFARNYDGGRLEKAIIAQYLDHLFPNLVLNDREAGGGLGGMLTWQAVEQEIRMLRQSQRPSK</sequence>
<dbReference type="GO" id="GO:0031146">
    <property type="term" value="P:SCF-dependent proteasomal ubiquitin-dependent protein catabolic process"/>
    <property type="evidence" value="ECO:0007669"/>
    <property type="project" value="TreeGrafter"/>
</dbReference>
<dbReference type="InterPro" id="IPR032675">
    <property type="entry name" value="LRR_dom_sf"/>
</dbReference>